<protein>
    <recommendedName>
        <fullName evidence="2">GGDEF domain-containing protein</fullName>
    </recommendedName>
</protein>
<name>A0A1J5R2K2_9ZZZZ</name>
<reference evidence="1" key="1">
    <citation type="submission" date="2016-10" db="EMBL/GenBank/DDBJ databases">
        <title>Sequence of Gallionella enrichment culture.</title>
        <authorList>
            <person name="Poehlein A."/>
            <person name="Muehling M."/>
            <person name="Daniel R."/>
        </authorList>
    </citation>
    <scope>NUCLEOTIDE SEQUENCE</scope>
</reference>
<gene>
    <name evidence="1" type="ORF">GALL_284210</name>
</gene>
<organism evidence="1">
    <name type="scientific">mine drainage metagenome</name>
    <dbReference type="NCBI Taxonomy" id="410659"/>
    <lineage>
        <taxon>unclassified sequences</taxon>
        <taxon>metagenomes</taxon>
        <taxon>ecological metagenomes</taxon>
    </lineage>
</organism>
<accession>A0A1J5R2K2</accession>
<evidence type="ECO:0008006" key="2">
    <source>
        <dbReference type="Google" id="ProtNLM"/>
    </source>
</evidence>
<dbReference type="AlphaFoldDB" id="A0A1J5R2K2"/>
<proteinExistence type="predicted"/>
<sequence length="101" mass="10351">MSALAAEYVTRNPHSFRGLSVSGGARHAIPEVALNAHKSGQALPCIQGRFLHARFSAGVAAMEVGNTIAQSLEEADARLYEAKACASAAPGPACDDGPCDA</sequence>
<comment type="caution">
    <text evidence="1">The sequence shown here is derived from an EMBL/GenBank/DDBJ whole genome shotgun (WGS) entry which is preliminary data.</text>
</comment>
<dbReference type="EMBL" id="MLJW01000319">
    <property type="protein sequence ID" value="OIQ89706.1"/>
    <property type="molecule type" value="Genomic_DNA"/>
</dbReference>
<evidence type="ECO:0000313" key="1">
    <source>
        <dbReference type="EMBL" id="OIQ89706.1"/>
    </source>
</evidence>